<evidence type="ECO:0000256" key="2">
    <source>
        <dbReference type="ARBA" id="ARBA00023157"/>
    </source>
</evidence>
<evidence type="ECO:0000256" key="1">
    <source>
        <dbReference type="ARBA" id="ARBA00022729"/>
    </source>
</evidence>
<keyword evidence="2" id="KW-1015">Disulfide bond</keyword>
<dbReference type="InterPro" id="IPR003245">
    <property type="entry name" value="Phytocyanin_dom"/>
</dbReference>
<dbReference type="OrthoDB" id="2012289at2759"/>
<comment type="caution">
    <text evidence="8">The sequence shown here is derived from an EMBL/GenBank/DDBJ whole genome shotgun (WGS) entry which is preliminary data.</text>
</comment>
<evidence type="ECO:0000256" key="4">
    <source>
        <dbReference type="ARBA" id="ARBA00035011"/>
    </source>
</evidence>
<keyword evidence="3" id="KW-0325">Glycoprotein</keyword>
<evidence type="ECO:0000256" key="5">
    <source>
        <dbReference type="ARBA" id="ARBA00037626"/>
    </source>
</evidence>
<sequence>MDSTHLRPLLFLLLSAAVAATFVSATDHIVGANHGWNPNINYTPWANNQTFYVGDLISFRYQKQMYNVFEVNRTGYDNCTMDGLAGNWSSGKDFIPLNEAKVYYFICGNGYCLGGMKVSVTVHPLNASSPSSSASAAALNATDASHTHGSAAPRLCTWPPAAATLLTLAAAAWLGI</sequence>
<proteinExistence type="inferred from homology"/>
<evidence type="ECO:0000313" key="9">
    <source>
        <dbReference type="Proteomes" id="UP000734854"/>
    </source>
</evidence>
<reference evidence="8 9" key="1">
    <citation type="submission" date="2020-08" db="EMBL/GenBank/DDBJ databases">
        <title>Plant Genome Project.</title>
        <authorList>
            <person name="Zhang R.-G."/>
        </authorList>
    </citation>
    <scope>NUCLEOTIDE SEQUENCE [LARGE SCALE GENOMIC DNA]</scope>
    <source>
        <tissue evidence="8">Rhizome</tissue>
    </source>
</reference>
<accession>A0A8J5EWM9</accession>
<dbReference type="AlphaFoldDB" id="A0A8J5EWM9"/>
<dbReference type="GO" id="GO:0009055">
    <property type="term" value="F:electron transfer activity"/>
    <property type="evidence" value="ECO:0007669"/>
    <property type="project" value="InterPro"/>
</dbReference>
<gene>
    <name evidence="8" type="ORF">ZIOFF_064916</name>
</gene>
<feature type="domain" description="Phytocyanin" evidence="7">
    <location>
        <begin position="26"/>
        <end position="124"/>
    </location>
</feature>
<feature type="chain" id="PRO_5035274292" description="Phytocyanin domain-containing protein" evidence="6">
    <location>
        <begin position="21"/>
        <end position="176"/>
    </location>
</feature>
<keyword evidence="1 6" id="KW-0732">Signal</keyword>
<evidence type="ECO:0000256" key="3">
    <source>
        <dbReference type="ARBA" id="ARBA00023180"/>
    </source>
</evidence>
<dbReference type="PROSITE" id="PS51485">
    <property type="entry name" value="PHYTOCYANIN"/>
    <property type="match status" value="1"/>
</dbReference>
<protein>
    <recommendedName>
        <fullName evidence="7">Phytocyanin domain-containing protein</fullName>
    </recommendedName>
</protein>
<dbReference type="Pfam" id="PF02298">
    <property type="entry name" value="Cu_bind_like"/>
    <property type="match status" value="1"/>
</dbReference>
<dbReference type="PANTHER" id="PTHR33021:SF13">
    <property type="entry name" value="OS09G0557900 PROTEIN"/>
    <property type="match status" value="1"/>
</dbReference>
<evidence type="ECO:0000259" key="7">
    <source>
        <dbReference type="PROSITE" id="PS51485"/>
    </source>
</evidence>
<organism evidence="8 9">
    <name type="scientific">Zingiber officinale</name>
    <name type="common">Ginger</name>
    <name type="synonym">Amomum zingiber</name>
    <dbReference type="NCBI Taxonomy" id="94328"/>
    <lineage>
        <taxon>Eukaryota</taxon>
        <taxon>Viridiplantae</taxon>
        <taxon>Streptophyta</taxon>
        <taxon>Embryophyta</taxon>
        <taxon>Tracheophyta</taxon>
        <taxon>Spermatophyta</taxon>
        <taxon>Magnoliopsida</taxon>
        <taxon>Liliopsida</taxon>
        <taxon>Zingiberales</taxon>
        <taxon>Zingiberaceae</taxon>
        <taxon>Zingiber</taxon>
    </lineage>
</organism>
<dbReference type="FunFam" id="2.60.40.420:FF:000018">
    <property type="entry name" value="Lamin-like protein"/>
    <property type="match status" value="1"/>
</dbReference>
<comment type="similarity">
    <text evidence="4">Belongs to the early nodulin-like (ENODL) family.</text>
</comment>
<dbReference type="PANTHER" id="PTHR33021">
    <property type="entry name" value="BLUE COPPER PROTEIN"/>
    <property type="match status" value="1"/>
</dbReference>
<dbReference type="InterPro" id="IPR039391">
    <property type="entry name" value="Phytocyanin-like"/>
</dbReference>
<evidence type="ECO:0000313" key="8">
    <source>
        <dbReference type="EMBL" id="KAG6475687.1"/>
    </source>
</evidence>
<name>A0A8J5EWM9_ZINOF</name>
<dbReference type="EMBL" id="JACMSC010000018">
    <property type="protein sequence ID" value="KAG6475687.1"/>
    <property type="molecule type" value="Genomic_DNA"/>
</dbReference>
<evidence type="ECO:0000256" key="6">
    <source>
        <dbReference type="SAM" id="SignalP"/>
    </source>
</evidence>
<dbReference type="GO" id="GO:0005886">
    <property type="term" value="C:plasma membrane"/>
    <property type="evidence" value="ECO:0007669"/>
    <property type="project" value="TreeGrafter"/>
</dbReference>
<dbReference type="Proteomes" id="UP000734854">
    <property type="component" value="Unassembled WGS sequence"/>
</dbReference>
<dbReference type="CDD" id="cd11017">
    <property type="entry name" value="Phytocyanin_like_1"/>
    <property type="match status" value="1"/>
</dbReference>
<feature type="signal peptide" evidence="6">
    <location>
        <begin position="1"/>
        <end position="20"/>
    </location>
</feature>
<keyword evidence="9" id="KW-1185">Reference proteome</keyword>
<comment type="function">
    <text evidence="5">May act as a carbohydrate transporter.</text>
</comment>